<feature type="binding site" evidence="8">
    <location>
        <position position="169"/>
    </location>
    <ligand>
        <name>S-adenosyl-L-methionine</name>
        <dbReference type="ChEBI" id="CHEBI:59789"/>
    </ligand>
</feature>
<dbReference type="SUPFAM" id="SSF53335">
    <property type="entry name" value="S-adenosyl-L-methionine-dependent methyltransferases"/>
    <property type="match status" value="1"/>
</dbReference>
<keyword evidence="6 8" id="KW-0949">S-adenosyl-L-methionine</keyword>
<evidence type="ECO:0000256" key="5">
    <source>
        <dbReference type="ARBA" id="ARBA00022679"/>
    </source>
</evidence>
<dbReference type="FunFam" id="3.40.50.150:FF:000004">
    <property type="entry name" value="AdoMet-dependent rRNA methyltransferase SPB1"/>
    <property type="match status" value="1"/>
</dbReference>
<dbReference type="InterPro" id="IPR002350">
    <property type="entry name" value="Kazal_dom"/>
</dbReference>
<dbReference type="PANTHER" id="PTHR10920">
    <property type="entry name" value="RIBOSOMAL RNA METHYLTRANSFERASE"/>
    <property type="match status" value="1"/>
</dbReference>
<name>A0A7R8X471_9CRUS</name>
<feature type="compositionally biased region" description="Basic and acidic residues" evidence="9">
    <location>
        <begin position="457"/>
        <end position="476"/>
    </location>
</feature>
<feature type="compositionally biased region" description="Basic residues" evidence="9">
    <location>
        <begin position="844"/>
        <end position="858"/>
    </location>
</feature>
<feature type="signal peptide" evidence="10">
    <location>
        <begin position="1"/>
        <end position="17"/>
    </location>
</feature>
<comment type="catalytic activity">
    <reaction evidence="8">
        <text>a ribonucleotide in rRNA + S-adenosyl-L-methionine = a 2'-O-methylribonucleotide in rRNA + S-adenosyl-L-homocysteine + H(+)</text>
        <dbReference type="Rhea" id="RHEA:48628"/>
        <dbReference type="Rhea" id="RHEA-COMP:12164"/>
        <dbReference type="Rhea" id="RHEA-COMP:12165"/>
        <dbReference type="ChEBI" id="CHEBI:15378"/>
        <dbReference type="ChEBI" id="CHEBI:57856"/>
        <dbReference type="ChEBI" id="CHEBI:59789"/>
        <dbReference type="ChEBI" id="CHEBI:90675"/>
        <dbReference type="ChEBI" id="CHEBI:90676"/>
    </reaction>
</comment>
<evidence type="ECO:0000256" key="7">
    <source>
        <dbReference type="ARBA" id="ARBA00023242"/>
    </source>
</evidence>
<dbReference type="EC" id="2.1.1.-" evidence="8"/>
<dbReference type="GO" id="GO:0008650">
    <property type="term" value="F:rRNA (uridine-2'-O-)-methyltransferase activity"/>
    <property type="evidence" value="ECO:0007669"/>
    <property type="project" value="TreeGrafter"/>
</dbReference>
<dbReference type="PROSITE" id="PS51465">
    <property type="entry name" value="KAZAL_2"/>
    <property type="match status" value="1"/>
</dbReference>
<comment type="subcellular location">
    <subcellularLocation>
        <location evidence="1 8">Nucleus</location>
        <location evidence="1 8">Nucleolus</location>
    </subcellularLocation>
</comment>
<keyword evidence="7 8" id="KW-0539">Nucleus</keyword>
<dbReference type="OrthoDB" id="1287559at2759"/>
<keyword evidence="4 8" id="KW-0489">Methyltransferase</keyword>
<dbReference type="InterPro" id="IPR012920">
    <property type="entry name" value="rRNA_MeTfrase_SPB1-like_C"/>
</dbReference>
<keyword evidence="2 8" id="KW-0690">Ribosome biogenesis</keyword>
<evidence type="ECO:0000256" key="4">
    <source>
        <dbReference type="ARBA" id="ARBA00022603"/>
    </source>
</evidence>
<dbReference type="AlphaFoldDB" id="A0A7R8X471"/>
<evidence type="ECO:0000313" key="12">
    <source>
        <dbReference type="EMBL" id="CAD7243701.1"/>
    </source>
</evidence>
<organism evidence="12">
    <name type="scientific">Darwinula stevensoni</name>
    <dbReference type="NCBI Taxonomy" id="69355"/>
    <lineage>
        <taxon>Eukaryota</taxon>
        <taxon>Metazoa</taxon>
        <taxon>Ecdysozoa</taxon>
        <taxon>Arthropoda</taxon>
        <taxon>Crustacea</taxon>
        <taxon>Oligostraca</taxon>
        <taxon>Ostracoda</taxon>
        <taxon>Podocopa</taxon>
        <taxon>Podocopida</taxon>
        <taxon>Darwinulocopina</taxon>
        <taxon>Darwinuloidea</taxon>
        <taxon>Darwinulidae</taxon>
        <taxon>Darwinula</taxon>
    </lineage>
</organism>
<feature type="compositionally biased region" description="Basic residues" evidence="9">
    <location>
        <begin position="410"/>
        <end position="425"/>
    </location>
</feature>
<feature type="binding site" evidence="8">
    <location>
        <position position="128"/>
    </location>
    <ligand>
        <name>S-adenosyl-L-methionine</name>
        <dbReference type="ChEBI" id="CHEBI:59789"/>
    </ligand>
</feature>
<feature type="active site" description="Proton acceptor" evidence="8">
    <location>
        <position position="209"/>
    </location>
</feature>
<dbReference type="InterPro" id="IPR024576">
    <property type="entry name" value="rRNA_MeTfrase_Spb1_DUF3381"/>
</dbReference>
<dbReference type="Pfam" id="PF07648">
    <property type="entry name" value="Kazal_2"/>
    <property type="match status" value="1"/>
</dbReference>
<keyword evidence="3 8" id="KW-0698">rRNA processing</keyword>
<keyword evidence="13" id="KW-1185">Reference proteome</keyword>
<evidence type="ECO:0000256" key="8">
    <source>
        <dbReference type="HAMAP-Rule" id="MF_03163"/>
    </source>
</evidence>
<dbReference type="CDD" id="cd00104">
    <property type="entry name" value="KAZAL_FS"/>
    <property type="match status" value="1"/>
</dbReference>
<dbReference type="EMBL" id="CAJPEV010000482">
    <property type="protein sequence ID" value="CAG0885718.1"/>
    <property type="molecule type" value="Genomic_DNA"/>
</dbReference>
<evidence type="ECO:0000313" key="13">
    <source>
        <dbReference type="Proteomes" id="UP000677054"/>
    </source>
</evidence>
<proteinExistence type="inferred from homology"/>
<dbReference type="GO" id="GO:0016435">
    <property type="term" value="F:rRNA (guanine) methyltransferase activity"/>
    <property type="evidence" value="ECO:0007669"/>
    <property type="project" value="TreeGrafter"/>
</dbReference>
<feature type="compositionally biased region" description="Basic residues" evidence="9">
    <location>
        <begin position="871"/>
        <end position="880"/>
    </location>
</feature>
<dbReference type="EMBL" id="LR899999">
    <property type="protein sequence ID" value="CAD7243701.1"/>
    <property type="molecule type" value="Genomic_DNA"/>
</dbReference>
<dbReference type="Pfam" id="PF07780">
    <property type="entry name" value="Spb1_C"/>
    <property type="match status" value="1"/>
</dbReference>
<dbReference type="InterPro" id="IPR036058">
    <property type="entry name" value="Kazal_dom_sf"/>
</dbReference>
<protein>
    <recommendedName>
        <fullName evidence="8">Putative rRNA methyltransferase</fullName>
        <ecNumber evidence="8">2.1.1.-</ecNumber>
    </recommendedName>
    <alternativeName>
        <fullName evidence="8">2'-O-ribose RNA methyltransferase SPB1 homolog</fullName>
    </alternativeName>
</protein>
<dbReference type="Gene3D" id="3.30.60.30">
    <property type="match status" value="1"/>
</dbReference>
<sequence>MKTAVVFALSIVALTWAYPRPGGRDARGCSRGCPLLMDQVCASNGHTYAGECAMEVAGCINGEELTVLHRGPCKGYRSRAAFKLIQLNRKFEFLQKCRVLVDLCAAPGGWMQVASQHMPVSSLIIGVDLYPIRPIPKTVVLQEDITTEKCRMTLKRELQTWKADAVLHDGAPNVGKNWIQDAFSQNELVLSALKLATEFLNKGGWFITKVFRSKDYQKVLKFCEKFFKKVHATKPQASRNESAEIFVICQGYQPPDKWDPKMFDPKIVFAEEHMEPKVRLNLAHPEKEKKKAEGYPEGDLSLYHRVPVSAFIKRGNYIELLTSASELYFDDEEISKNPLTTNEVKECCRDIKVLGRADLRLLLNWRKKMLQEYRKKEGEEENEPEEEEEDEEEKVKNEIAHLKKEEKKEVKKKRKKERKKARQFQRKVDMKMEMPNAEPLQQDEADLFRLAHLRNKQAVDDLGKMDMDAAKEKEEKEEGGEEEEGENLMPKYTKYSVDDKRLSSSGKYYKAEGESDSDIQDSSDEDEDTDEAEDEGETLKLVTKGRDGDSSEEEEEEDEYEETNPLLVDVMSKEEKRAFRAQSWFNRDVFKGVEQELDEDVELEALEKEYLKKGQQLASKEKEKEQAGTSPSHDLEENDDGKEEKKHSIGEGSSDVEEEENNSLAIGSGQGSLVETTSAKKRKMGEEKEEVKTAQGTSKKIKKKMKLDAAGMALGSMMIRSEKAKRDILDDGWNRFAFNDKGLPNWFIRNEEKHNRKPPPVPKELIQEYQNKLKDINVRTLKKVVEARERKKKRAKSKLERARKKSETITDNMDMSMKEKAQAIRQIYKRAMKQKKKDVTYVVSKKHQLSKRGNKPSHVKGPYRIVDRRMKKDQRGKKKTEKAQWKKVAQRRRKNVHS</sequence>
<evidence type="ECO:0000256" key="2">
    <source>
        <dbReference type="ARBA" id="ARBA00022517"/>
    </source>
</evidence>
<evidence type="ECO:0000256" key="9">
    <source>
        <dbReference type="SAM" id="MobiDB-lite"/>
    </source>
</evidence>
<dbReference type="GO" id="GO:0000463">
    <property type="term" value="P:maturation of LSU-rRNA from tricistronic rRNA transcript (SSU-rRNA, 5.8S rRNA, LSU-rRNA)"/>
    <property type="evidence" value="ECO:0007669"/>
    <property type="project" value="TreeGrafter"/>
</dbReference>
<feature type="region of interest" description="Disordered" evidence="9">
    <location>
        <begin position="835"/>
        <end position="898"/>
    </location>
</feature>
<feature type="compositionally biased region" description="Acidic residues" evidence="9">
    <location>
        <begin position="477"/>
        <end position="486"/>
    </location>
</feature>
<feature type="region of interest" description="Disordered" evidence="9">
    <location>
        <begin position="374"/>
        <end position="443"/>
    </location>
</feature>
<dbReference type="GO" id="GO:0005730">
    <property type="term" value="C:nucleolus"/>
    <property type="evidence" value="ECO:0007669"/>
    <property type="project" value="UniProtKB-SubCell"/>
</dbReference>
<dbReference type="Pfam" id="PF01728">
    <property type="entry name" value="FtsJ"/>
    <property type="match status" value="1"/>
</dbReference>
<dbReference type="Proteomes" id="UP000677054">
    <property type="component" value="Unassembled WGS sequence"/>
</dbReference>
<feature type="region of interest" description="Disordered" evidence="9">
    <location>
        <begin position="613"/>
        <end position="704"/>
    </location>
</feature>
<gene>
    <name evidence="12" type="ORF">DSTB1V02_LOCUS3615</name>
</gene>
<dbReference type="InterPro" id="IPR002877">
    <property type="entry name" value="RNA_MeTrfase_FtsJ_dom"/>
</dbReference>
<reference evidence="12" key="1">
    <citation type="submission" date="2020-11" db="EMBL/GenBank/DDBJ databases">
        <authorList>
            <person name="Tran Van P."/>
        </authorList>
    </citation>
    <scope>NUCLEOTIDE SEQUENCE</scope>
</reference>
<keyword evidence="5 8" id="KW-0808">Transferase</keyword>
<dbReference type="HAMAP" id="MF_01547">
    <property type="entry name" value="RNA_methyltr_E"/>
    <property type="match status" value="1"/>
</dbReference>
<evidence type="ECO:0000259" key="11">
    <source>
        <dbReference type="PROSITE" id="PS51465"/>
    </source>
</evidence>
<dbReference type="SUPFAM" id="SSF100895">
    <property type="entry name" value="Kazal-type serine protease inhibitors"/>
    <property type="match status" value="1"/>
</dbReference>
<accession>A0A7R8X471</accession>
<feature type="compositionally biased region" description="Acidic residues" evidence="9">
    <location>
        <begin position="379"/>
        <end position="392"/>
    </location>
</feature>
<dbReference type="HAMAP" id="MF_03163">
    <property type="entry name" value="RNA_methyltr_E_SPB1"/>
    <property type="match status" value="1"/>
</dbReference>
<feature type="binding site" evidence="8">
    <location>
        <position position="110"/>
    </location>
    <ligand>
        <name>S-adenosyl-L-methionine</name>
        <dbReference type="ChEBI" id="CHEBI:59789"/>
    </ligand>
</feature>
<feature type="compositionally biased region" description="Acidic residues" evidence="9">
    <location>
        <begin position="514"/>
        <end position="536"/>
    </location>
</feature>
<feature type="region of interest" description="Disordered" evidence="9">
    <location>
        <begin position="457"/>
        <end position="568"/>
    </location>
</feature>
<dbReference type="Gene3D" id="3.40.50.150">
    <property type="entry name" value="Vaccinia Virus protein VP39"/>
    <property type="match status" value="1"/>
</dbReference>
<dbReference type="InterPro" id="IPR028589">
    <property type="entry name" value="SPB1-like"/>
</dbReference>
<dbReference type="SMART" id="SM00280">
    <property type="entry name" value="KAZAL"/>
    <property type="match status" value="1"/>
</dbReference>
<comment type="similarity">
    <text evidence="8">Belongs to the class I-like SAM-binding methyltransferase superfamily. RNA methyltransferase RlmE family. SPB1 subfamily.</text>
</comment>
<keyword evidence="10" id="KW-0732">Signal</keyword>
<dbReference type="PANTHER" id="PTHR10920:SF13">
    <property type="entry name" value="PRE-RRNA 2'-O-RIBOSE RNA METHYLTRANSFERASE FTSJ3"/>
    <property type="match status" value="1"/>
</dbReference>
<evidence type="ECO:0000256" key="10">
    <source>
        <dbReference type="SAM" id="SignalP"/>
    </source>
</evidence>
<feature type="domain" description="Kazal-like" evidence="11">
    <location>
        <begin position="23"/>
        <end position="75"/>
    </location>
</feature>
<feature type="region of interest" description="Disordered" evidence="9">
    <location>
        <begin position="787"/>
        <end position="817"/>
    </location>
</feature>
<dbReference type="Pfam" id="PF11861">
    <property type="entry name" value="DUF3381"/>
    <property type="match status" value="1"/>
</dbReference>
<feature type="compositionally biased region" description="Acidic residues" evidence="9">
    <location>
        <begin position="550"/>
        <end position="562"/>
    </location>
</feature>
<dbReference type="InterPro" id="IPR050082">
    <property type="entry name" value="RNA_methyltr_RlmE"/>
</dbReference>
<dbReference type="GO" id="GO:0030687">
    <property type="term" value="C:preribosome, large subunit precursor"/>
    <property type="evidence" value="ECO:0007669"/>
    <property type="project" value="TreeGrafter"/>
</dbReference>
<evidence type="ECO:0000256" key="3">
    <source>
        <dbReference type="ARBA" id="ARBA00022552"/>
    </source>
</evidence>
<dbReference type="InterPro" id="IPR029063">
    <property type="entry name" value="SAM-dependent_MTases_sf"/>
</dbReference>
<feature type="compositionally biased region" description="Basic and acidic residues" evidence="9">
    <location>
        <begin position="393"/>
        <end position="409"/>
    </location>
</feature>
<feature type="binding site" evidence="8">
    <location>
        <position position="108"/>
    </location>
    <ligand>
        <name>S-adenosyl-L-methionine</name>
        <dbReference type="ChEBI" id="CHEBI:59789"/>
    </ligand>
</feature>
<evidence type="ECO:0000256" key="1">
    <source>
        <dbReference type="ARBA" id="ARBA00004604"/>
    </source>
</evidence>
<dbReference type="GO" id="GO:0000466">
    <property type="term" value="P:maturation of 5.8S rRNA from tricistronic rRNA transcript (SSU-rRNA, 5.8S rRNA, LSU-rRNA)"/>
    <property type="evidence" value="ECO:0007669"/>
    <property type="project" value="TreeGrafter"/>
</dbReference>
<comment type="function">
    <text evidence="8">Probable methyltransferase involved in the maturation of rRNA and in the biogenesis of ribosomal subunits.</text>
</comment>
<feature type="compositionally biased region" description="Basic and acidic residues" evidence="9">
    <location>
        <begin position="797"/>
        <end position="808"/>
    </location>
</feature>
<feature type="binding site" evidence="8">
    <location>
        <position position="144"/>
    </location>
    <ligand>
        <name>S-adenosyl-L-methionine</name>
        <dbReference type="ChEBI" id="CHEBI:59789"/>
    </ligand>
</feature>
<evidence type="ECO:0000256" key="6">
    <source>
        <dbReference type="ARBA" id="ARBA00022691"/>
    </source>
</evidence>
<feature type="compositionally biased region" description="Basic residues" evidence="9">
    <location>
        <begin position="888"/>
        <end position="898"/>
    </location>
</feature>
<dbReference type="InterPro" id="IPR015507">
    <property type="entry name" value="rRNA-MeTfrase_E"/>
</dbReference>
<feature type="chain" id="PRO_5036209005" description="Putative rRNA methyltransferase" evidence="10">
    <location>
        <begin position="18"/>
        <end position="898"/>
    </location>
</feature>